<dbReference type="OrthoDB" id="5590621at2"/>
<evidence type="ECO:0008006" key="4">
    <source>
        <dbReference type="Google" id="ProtNLM"/>
    </source>
</evidence>
<dbReference type="KEGG" id="cama:F384_24785"/>
<name>A0A0F6RHY5_CITAM</name>
<dbReference type="AlphaFoldDB" id="A0A0F6RHY5"/>
<dbReference type="Proteomes" id="UP000034085">
    <property type="component" value="Chromosome"/>
</dbReference>
<dbReference type="EMBL" id="CP011132">
    <property type="protein sequence ID" value="AKE61555.1"/>
    <property type="molecule type" value="Genomic_DNA"/>
</dbReference>
<proteinExistence type="predicted"/>
<dbReference type="RefSeq" id="WP_046495819.1">
    <property type="nucleotide sequence ID" value="NZ_CP011132.1"/>
</dbReference>
<keyword evidence="1" id="KW-0732">Signal</keyword>
<sequence length="204" mass="22334">MKLLTATTLALSLCVGTVLPVAAENIVGTVKAWQYMQADGWKSADGLDNHTLSNALYGARVIDNYPWTRQFLLRQGYNGGYFLADKNTKTVRKLALKTASGSSSDLTSVYQGEGKACGFVLIDTQAALLDEAQQRASGTDDPAETVRLARTKFKPNTLMVVPDNCVNPKQQAALEAKRSQKDRELQQWVAKQSMAELCRRTGNC</sequence>
<evidence type="ECO:0000256" key="1">
    <source>
        <dbReference type="SAM" id="SignalP"/>
    </source>
</evidence>
<organism evidence="2 3">
    <name type="scientific">Citrobacter amalonaticus Y19</name>
    <dbReference type="NCBI Taxonomy" id="1261127"/>
    <lineage>
        <taxon>Bacteria</taxon>
        <taxon>Pseudomonadati</taxon>
        <taxon>Pseudomonadota</taxon>
        <taxon>Gammaproteobacteria</taxon>
        <taxon>Enterobacterales</taxon>
        <taxon>Enterobacteriaceae</taxon>
        <taxon>Citrobacter</taxon>
    </lineage>
</organism>
<protein>
    <recommendedName>
        <fullName evidence="4">Lipoprotein</fullName>
    </recommendedName>
</protein>
<feature type="signal peptide" evidence="1">
    <location>
        <begin position="1"/>
        <end position="23"/>
    </location>
</feature>
<evidence type="ECO:0000313" key="2">
    <source>
        <dbReference type="EMBL" id="AKE61555.1"/>
    </source>
</evidence>
<dbReference type="PATRIC" id="fig|1261127.3.peg.5136"/>
<accession>A0A0F6RHY5</accession>
<dbReference type="HOGENOM" id="CLU_1440121_0_0_6"/>
<feature type="chain" id="PRO_5002509091" description="Lipoprotein" evidence="1">
    <location>
        <begin position="24"/>
        <end position="204"/>
    </location>
</feature>
<reference evidence="2 3" key="1">
    <citation type="journal article" date="2013" name="Appl. Microbiol. Biotechnol.">
        <title>Glycerol assimilation and production of 1,3-propanediol by Citrobacter amalonaticus Y19.</title>
        <authorList>
            <person name="Ainala S.K."/>
            <person name="Ashok S."/>
            <person name="Ko Y."/>
            <person name="Park S."/>
        </authorList>
    </citation>
    <scope>NUCLEOTIDE SEQUENCE [LARGE SCALE GENOMIC DNA]</scope>
    <source>
        <strain evidence="2 3">Y19</strain>
    </source>
</reference>
<evidence type="ECO:0000313" key="3">
    <source>
        <dbReference type="Proteomes" id="UP000034085"/>
    </source>
</evidence>
<gene>
    <name evidence="2" type="ORF">F384_24785</name>
</gene>